<organism evidence="8 9">
    <name type="scientific">Leptotrombidium deliense</name>
    <dbReference type="NCBI Taxonomy" id="299467"/>
    <lineage>
        <taxon>Eukaryota</taxon>
        <taxon>Metazoa</taxon>
        <taxon>Ecdysozoa</taxon>
        <taxon>Arthropoda</taxon>
        <taxon>Chelicerata</taxon>
        <taxon>Arachnida</taxon>
        <taxon>Acari</taxon>
        <taxon>Acariformes</taxon>
        <taxon>Trombidiformes</taxon>
        <taxon>Prostigmata</taxon>
        <taxon>Anystina</taxon>
        <taxon>Parasitengona</taxon>
        <taxon>Trombiculoidea</taxon>
        <taxon>Trombiculidae</taxon>
        <taxon>Leptotrombidium</taxon>
    </lineage>
</organism>
<dbReference type="Gene3D" id="3.30.56.30">
    <property type="entry name" value="Signal recognition particle, SRP19-like subunit"/>
    <property type="match status" value="1"/>
</dbReference>
<protein>
    <submittedName>
        <fullName evidence="8">Signal recognition particle 19 kDa protein-like protein</fullName>
    </submittedName>
</protein>
<dbReference type="PANTHER" id="PTHR17453">
    <property type="entry name" value="SIGNAL RECOGNITION PARTICLE 19 KD PROTEIN"/>
    <property type="match status" value="1"/>
</dbReference>
<dbReference type="OrthoDB" id="2190947at2759"/>
<evidence type="ECO:0000313" key="9">
    <source>
        <dbReference type="Proteomes" id="UP000288716"/>
    </source>
</evidence>
<evidence type="ECO:0000256" key="4">
    <source>
        <dbReference type="ARBA" id="ARBA00023135"/>
    </source>
</evidence>
<feature type="region of interest" description="Disordered" evidence="7">
    <location>
        <begin position="110"/>
        <end position="132"/>
    </location>
</feature>
<dbReference type="AlphaFoldDB" id="A0A443S7S5"/>
<comment type="subcellular location">
    <subcellularLocation>
        <location evidence="1">Cytoplasm</location>
    </subcellularLocation>
</comment>
<proteinExistence type="inferred from homology"/>
<comment type="caution">
    <text evidence="8">The sequence shown here is derived from an EMBL/GenBank/DDBJ whole genome shotgun (WGS) entry which is preliminary data.</text>
</comment>
<dbReference type="STRING" id="299467.A0A443S7S5"/>
<evidence type="ECO:0000256" key="5">
    <source>
        <dbReference type="ARBA" id="ARBA00023274"/>
    </source>
</evidence>
<dbReference type="Pfam" id="PF01922">
    <property type="entry name" value="SRP19"/>
    <property type="match status" value="1"/>
</dbReference>
<keyword evidence="9" id="KW-1185">Reference proteome</keyword>
<gene>
    <name evidence="8" type="ORF">B4U80_03591</name>
</gene>
<dbReference type="GO" id="GO:0005786">
    <property type="term" value="C:signal recognition particle, endoplasmic reticulum targeting"/>
    <property type="evidence" value="ECO:0007669"/>
    <property type="project" value="UniProtKB-KW"/>
</dbReference>
<dbReference type="GO" id="GO:0006617">
    <property type="term" value="P:SRP-dependent cotranslational protein targeting to membrane, signal sequence recognition"/>
    <property type="evidence" value="ECO:0007669"/>
    <property type="project" value="TreeGrafter"/>
</dbReference>
<comment type="similarity">
    <text evidence="2">Belongs to the SRP19 family.</text>
</comment>
<evidence type="ECO:0000256" key="3">
    <source>
        <dbReference type="ARBA" id="ARBA00022490"/>
    </source>
</evidence>
<comment type="function">
    <text evidence="6">Component of the signal recognition particle (SRP) complex, a ribonucleoprotein complex that mediates the cotranslational targeting of secretory and membrane proteins to the endoplasmic reticulum (ER). Binds directly to 7SL RNA. Mediates binding of SRP54 to the SRP complex.</text>
</comment>
<evidence type="ECO:0000313" key="8">
    <source>
        <dbReference type="EMBL" id="RWS23524.1"/>
    </source>
</evidence>
<name>A0A443S7S5_9ACAR</name>
<dbReference type="VEuPathDB" id="VectorBase:LDEU008516"/>
<dbReference type="GO" id="GO:0008312">
    <property type="term" value="F:7S RNA binding"/>
    <property type="evidence" value="ECO:0007669"/>
    <property type="project" value="InterPro"/>
</dbReference>
<sequence>MEVSKRRVICVYPAYLNANKTKAEGRRLNKEKCIPDPRWQEIRDVLEATKGFEVVAEPNKVYTREVDKETPTFRGRVKVTLPENDAKYKTKDDVIELCADLIPKLKTRGKAVPNNTANTETTVTTKKKKGRK</sequence>
<dbReference type="InterPro" id="IPR002778">
    <property type="entry name" value="Signal_recog_particle_SRP19"/>
</dbReference>
<evidence type="ECO:0000256" key="6">
    <source>
        <dbReference type="ARBA" id="ARBA00045518"/>
    </source>
</evidence>
<dbReference type="InterPro" id="IPR036521">
    <property type="entry name" value="SRP19-like_sf"/>
</dbReference>
<evidence type="ECO:0000256" key="2">
    <source>
        <dbReference type="ARBA" id="ARBA00008910"/>
    </source>
</evidence>
<dbReference type="EMBL" id="NCKV01006306">
    <property type="protein sequence ID" value="RWS23524.1"/>
    <property type="molecule type" value="Genomic_DNA"/>
</dbReference>
<dbReference type="Proteomes" id="UP000288716">
    <property type="component" value="Unassembled WGS sequence"/>
</dbReference>
<keyword evidence="5" id="KW-0687">Ribonucleoprotein</keyword>
<dbReference type="SUPFAM" id="SSF69695">
    <property type="entry name" value="SRP19"/>
    <property type="match status" value="1"/>
</dbReference>
<feature type="compositionally biased region" description="Low complexity" evidence="7">
    <location>
        <begin position="114"/>
        <end position="124"/>
    </location>
</feature>
<reference evidence="8 9" key="1">
    <citation type="journal article" date="2018" name="Gigascience">
        <title>Genomes of trombidid mites reveal novel predicted allergens and laterally-transferred genes associated with secondary metabolism.</title>
        <authorList>
            <person name="Dong X."/>
            <person name="Chaisiri K."/>
            <person name="Xia D."/>
            <person name="Armstrong S.D."/>
            <person name="Fang Y."/>
            <person name="Donnelly M.J."/>
            <person name="Kadowaki T."/>
            <person name="McGarry J.W."/>
            <person name="Darby A.C."/>
            <person name="Makepeace B.L."/>
        </authorList>
    </citation>
    <scope>NUCLEOTIDE SEQUENCE [LARGE SCALE GENOMIC DNA]</scope>
    <source>
        <strain evidence="8">UoL-UT</strain>
    </source>
</reference>
<keyword evidence="4" id="KW-0733">Signal recognition particle</keyword>
<dbReference type="PANTHER" id="PTHR17453:SF0">
    <property type="entry name" value="SIGNAL RECOGNITION PARTICLE 19 KDA PROTEIN"/>
    <property type="match status" value="1"/>
</dbReference>
<evidence type="ECO:0000256" key="7">
    <source>
        <dbReference type="SAM" id="MobiDB-lite"/>
    </source>
</evidence>
<evidence type="ECO:0000256" key="1">
    <source>
        <dbReference type="ARBA" id="ARBA00004496"/>
    </source>
</evidence>
<keyword evidence="3" id="KW-0963">Cytoplasm</keyword>
<accession>A0A443S7S5</accession>